<organism evidence="2">
    <name type="scientific">Perkinsus marinus (strain ATCC 50983 / TXsc)</name>
    <dbReference type="NCBI Taxonomy" id="423536"/>
    <lineage>
        <taxon>Eukaryota</taxon>
        <taxon>Sar</taxon>
        <taxon>Alveolata</taxon>
        <taxon>Perkinsozoa</taxon>
        <taxon>Perkinsea</taxon>
        <taxon>Perkinsida</taxon>
        <taxon>Perkinsidae</taxon>
        <taxon>Perkinsus</taxon>
    </lineage>
</organism>
<sequence length="136" mass="15707">MSNHTAAYIIPRYREVRRNTHEKELIIITMPTPLKGSDVVHTLNANCSSSYSSRPLASVNKTFLNPIPFVMDSGEDYLSQGIYTNTIHQGYEAIDLPTCVLRPDDQRKHLPTPLRYYGEFAKEFPSRWWFVAEKPF</sequence>
<reference evidence="1 2" key="1">
    <citation type="submission" date="2008-07" db="EMBL/GenBank/DDBJ databases">
        <authorList>
            <person name="El-Sayed N."/>
            <person name="Caler E."/>
            <person name="Inman J."/>
            <person name="Amedeo P."/>
            <person name="Hass B."/>
            <person name="Wortman J."/>
        </authorList>
    </citation>
    <scope>NUCLEOTIDE SEQUENCE [LARGE SCALE GENOMIC DNA]</scope>
    <source>
        <strain evidence="2">ATCC 50983 / TXsc</strain>
    </source>
</reference>
<dbReference type="GeneID" id="9052384"/>
<proteinExistence type="predicted"/>
<dbReference type="EMBL" id="GG678232">
    <property type="protein sequence ID" value="EER09488.1"/>
    <property type="molecule type" value="Genomic_DNA"/>
</dbReference>
<protein>
    <submittedName>
        <fullName evidence="1">Uncharacterized protein</fullName>
    </submittedName>
</protein>
<name>C5L181_PERM5</name>
<keyword evidence="2" id="KW-1185">Reference proteome</keyword>
<evidence type="ECO:0000313" key="1">
    <source>
        <dbReference type="EMBL" id="EER09488.1"/>
    </source>
</evidence>
<dbReference type="AlphaFoldDB" id="C5L181"/>
<dbReference type="Proteomes" id="UP000007800">
    <property type="component" value="Unassembled WGS sequence"/>
</dbReference>
<evidence type="ECO:0000313" key="2">
    <source>
        <dbReference type="Proteomes" id="UP000007800"/>
    </source>
</evidence>
<dbReference type="InParanoid" id="C5L181"/>
<accession>C5L181</accession>
<gene>
    <name evidence="1" type="ORF">Pmar_PMAR016419</name>
</gene>
<dbReference type="RefSeq" id="XP_002777672.1">
    <property type="nucleotide sequence ID" value="XM_002777626.1"/>
</dbReference>